<dbReference type="CDD" id="cd00593">
    <property type="entry name" value="RIBOc"/>
    <property type="match status" value="1"/>
</dbReference>
<protein>
    <recommendedName>
        <fullName evidence="2">RNase III domain-containing protein</fullName>
    </recommendedName>
</protein>
<dbReference type="InterPro" id="IPR000999">
    <property type="entry name" value="RNase_III_dom"/>
</dbReference>
<dbReference type="Pfam" id="PF14622">
    <property type="entry name" value="Ribonucleas_3_3"/>
    <property type="match status" value="1"/>
</dbReference>
<evidence type="ECO:0000256" key="1">
    <source>
        <dbReference type="SAM" id="MobiDB-lite"/>
    </source>
</evidence>
<dbReference type="SMART" id="SM00535">
    <property type="entry name" value="RIBOc"/>
    <property type="match status" value="1"/>
</dbReference>
<feature type="domain" description="RNase III" evidence="2">
    <location>
        <begin position="94"/>
        <end position="257"/>
    </location>
</feature>
<dbReference type="GO" id="GO:0004525">
    <property type="term" value="F:ribonuclease III activity"/>
    <property type="evidence" value="ECO:0007669"/>
    <property type="project" value="InterPro"/>
</dbReference>
<feature type="compositionally biased region" description="Low complexity" evidence="1">
    <location>
        <begin position="261"/>
        <end position="279"/>
    </location>
</feature>
<organism evidence="3 4">
    <name type="scientific">Rhodotorula paludigena</name>
    <dbReference type="NCBI Taxonomy" id="86838"/>
    <lineage>
        <taxon>Eukaryota</taxon>
        <taxon>Fungi</taxon>
        <taxon>Dikarya</taxon>
        <taxon>Basidiomycota</taxon>
        <taxon>Pucciniomycotina</taxon>
        <taxon>Microbotryomycetes</taxon>
        <taxon>Sporidiobolales</taxon>
        <taxon>Sporidiobolaceae</taxon>
        <taxon>Rhodotorula</taxon>
    </lineage>
</organism>
<dbReference type="GO" id="GO:0003735">
    <property type="term" value="F:structural constituent of ribosome"/>
    <property type="evidence" value="ECO:0007669"/>
    <property type="project" value="InterPro"/>
</dbReference>
<dbReference type="GO" id="GO:0005762">
    <property type="term" value="C:mitochondrial large ribosomal subunit"/>
    <property type="evidence" value="ECO:0007669"/>
    <property type="project" value="InterPro"/>
</dbReference>
<dbReference type="AlphaFoldDB" id="A0AAV5GVB3"/>
<dbReference type="PANTHER" id="PTHR28160">
    <property type="entry name" value="54S RIBOSOMAL PROTEIN L15, MITOCHONDRIAL"/>
    <property type="match status" value="1"/>
</dbReference>
<comment type="caution">
    <text evidence="3">The sequence shown here is derived from an EMBL/GenBank/DDBJ whole genome shotgun (WGS) entry which is preliminary data.</text>
</comment>
<dbReference type="PANTHER" id="PTHR28160:SF1">
    <property type="entry name" value="LARGE RIBOSOMAL SUBUNIT PROTEIN ML57"/>
    <property type="match status" value="1"/>
</dbReference>
<accession>A0AAV5GVB3</accession>
<dbReference type="Gene3D" id="1.10.1520.10">
    <property type="entry name" value="Ribonuclease III domain"/>
    <property type="match status" value="1"/>
</dbReference>
<evidence type="ECO:0000259" key="2">
    <source>
        <dbReference type="SMART" id="SM00535"/>
    </source>
</evidence>
<dbReference type="GO" id="GO:0006396">
    <property type="term" value="P:RNA processing"/>
    <property type="evidence" value="ECO:0007669"/>
    <property type="project" value="InterPro"/>
</dbReference>
<evidence type="ECO:0000313" key="4">
    <source>
        <dbReference type="Proteomes" id="UP001342314"/>
    </source>
</evidence>
<proteinExistence type="predicted"/>
<evidence type="ECO:0000313" key="3">
    <source>
        <dbReference type="EMBL" id="GJN92528.1"/>
    </source>
</evidence>
<dbReference type="SUPFAM" id="SSF69065">
    <property type="entry name" value="RNase III domain-like"/>
    <property type="match status" value="1"/>
</dbReference>
<dbReference type="InterPro" id="IPR036389">
    <property type="entry name" value="RNase_III_sf"/>
</dbReference>
<gene>
    <name evidence="3" type="ORF">Rhopal_005558-T1</name>
</gene>
<dbReference type="GO" id="GO:0032543">
    <property type="term" value="P:mitochondrial translation"/>
    <property type="evidence" value="ECO:0007669"/>
    <property type="project" value="InterPro"/>
</dbReference>
<sequence>MPPAAARTASALRLLSHAARRPQPAAATARAAPRAFSTTVPSLLASPASSSSSSSAYPSSNTHLYAPSPASQHSFLLALLPADTLPNKAVLSTEVAEKALTHKSGVDKSSLYRRARVGEDHLGQDEGGRKGHNEKLAFVGRRVLRMHMTQHLFSRLSSSHPSLLSTVLTSAARSPLSLDSILDTKQLGATVGKAWRLEDALRWREQRGPDGEMTGLWKCRGTGVEGVLGAVYTTQGVAASSALFEQLVLPHLDFPRTLSQALSGAPAPSAPSPALGEAAQPRLTPDEQIPA</sequence>
<dbReference type="Proteomes" id="UP001342314">
    <property type="component" value="Unassembled WGS sequence"/>
</dbReference>
<keyword evidence="4" id="KW-1185">Reference proteome</keyword>
<dbReference type="InterPro" id="IPR040030">
    <property type="entry name" value="Ribosomal_mL57"/>
</dbReference>
<dbReference type="EMBL" id="BQKY01000011">
    <property type="protein sequence ID" value="GJN92528.1"/>
    <property type="molecule type" value="Genomic_DNA"/>
</dbReference>
<reference evidence="3 4" key="1">
    <citation type="submission" date="2021-12" db="EMBL/GenBank/DDBJ databases">
        <title>High titer production of polyol ester of fatty acids by Rhodotorula paludigena BS15 towards product separation-free biomass refinery.</title>
        <authorList>
            <person name="Mano J."/>
            <person name="Ono H."/>
            <person name="Tanaka T."/>
            <person name="Naito K."/>
            <person name="Sushida H."/>
            <person name="Ike M."/>
            <person name="Tokuyasu K."/>
            <person name="Kitaoka M."/>
        </authorList>
    </citation>
    <scope>NUCLEOTIDE SEQUENCE [LARGE SCALE GENOMIC DNA]</scope>
    <source>
        <strain evidence="3 4">BS15</strain>
    </source>
</reference>
<feature type="region of interest" description="Disordered" evidence="1">
    <location>
        <begin position="261"/>
        <end position="291"/>
    </location>
</feature>
<name>A0AAV5GVB3_9BASI</name>